<sequence>MPVKWLLYWQPNAGISVNTQILTEISQCVESSINGVKGGRWKATLTFYRPITRDQSSQNDYPRDLMGVSLPEQPHKYYFILRTNRIVFEADTNIQSIMEKAQSYKARVALTFEGFQYQLGDFQLRVGKVALTSHAENLRGIAMEVEYLPLSSLEKSRQVMDDFVDILQEIVTSRSLPGHFTHIEPNFSEYGLSDQYSSQHTSLQYASVMTQLLTNQRN</sequence>
<dbReference type="Pfam" id="PF08612">
    <property type="entry name" value="Med20"/>
    <property type="match status" value="1"/>
</dbReference>
<keyword evidence="6" id="KW-1185">Reference proteome</keyword>
<evidence type="ECO:0000256" key="3">
    <source>
        <dbReference type="ARBA" id="ARBA00023242"/>
    </source>
</evidence>
<keyword evidence="4" id="KW-0805">Transcription regulation</keyword>
<comment type="function">
    <text evidence="4">Component of the Mediator complex, a coactivator involved in the regulated transcription of nearly all RNA polymerase II-dependent genes. Mediator functions as a bridge to convey information from gene-specific regulatory proteins to the basal RNA polymerase II transcription machinery. Mediator is recruited to promoters by direct interactions with regulatory proteins and serves as a scaffold for the assembly of a functional preinitiation complex with RNA polymerase II and the general transcription factors.</text>
</comment>
<evidence type="ECO:0000313" key="6">
    <source>
        <dbReference type="Proteomes" id="UP001177140"/>
    </source>
</evidence>
<evidence type="ECO:0000256" key="1">
    <source>
        <dbReference type="ARBA" id="ARBA00004123"/>
    </source>
</evidence>
<name>A0AA41S3N8_PAPNU</name>
<dbReference type="GO" id="GO:0003713">
    <property type="term" value="F:transcription coactivator activity"/>
    <property type="evidence" value="ECO:0007669"/>
    <property type="project" value="TreeGrafter"/>
</dbReference>
<keyword evidence="3 4" id="KW-0539">Nucleus</keyword>
<evidence type="ECO:0000313" key="5">
    <source>
        <dbReference type="EMBL" id="MCL7032454.1"/>
    </source>
</evidence>
<evidence type="ECO:0000256" key="2">
    <source>
        <dbReference type="ARBA" id="ARBA00010743"/>
    </source>
</evidence>
<comment type="subcellular location">
    <subcellularLocation>
        <location evidence="1 4">Nucleus</location>
    </subcellularLocation>
</comment>
<dbReference type="Proteomes" id="UP001177140">
    <property type="component" value="Unassembled WGS sequence"/>
</dbReference>
<keyword evidence="4" id="KW-0010">Activator</keyword>
<accession>A0AA41S3N8</accession>
<keyword evidence="4" id="KW-0804">Transcription</keyword>
<dbReference type="AlphaFoldDB" id="A0AA41S3N8"/>
<protein>
    <recommendedName>
        <fullName evidence="4">Mediator of RNA polymerase II transcription subunit 20</fullName>
    </recommendedName>
    <alternativeName>
        <fullName evidence="4">Mediator complex subunit 20</fullName>
    </alternativeName>
</protein>
<comment type="similarity">
    <text evidence="2 4">Belongs to the Mediator complex subunit 20 family.</text>
</comment>
<organism evidence="5 6">
    <name type="scientific">Papaver nudicaule</name>
    <name type="common">Iceland poppy</name>
    <dbReference type="NCBI Taxonomy" id="74823"/>
    <lineage>
        <taxon>Eukaryota</taxon>
        <taxon>Viridiplantae</taxon>
        <taxon>Streptophyta</taxon>
        <taxon>Embryophyta</taxon>
        <taxon>Tracheophyta</taxon>
        <taxon>Spermatophyta</taxon>
        <taxon>Magnoliopsida</taxon>
        <taxon>Ranunculales</taxon>
        <taxon>Papaveraceae</taxon>
        <taxon>Papaveroideae</taxon>
        <taxon>Papaver</taxon>
    </lineage>
</organism>
<dbReference type="PANTHER" id="PTHR12465:SF0">
    <property type="entry name" value="MEDIATOR OF RNA POLYMERASE II TRANSCRIPTION SUBUNIT 20"/>
    <property type="match status" value="1"/>
</dbReference>
<dbReference type="PANTHER" id="PTHR12465">
    <property type="entry name" value="UBIQUITIN SPECIFIC PROTEASE HOMOLOG 49"/>
    <property type="match status" value="1"/>
</dbReference>
<comment type="caution">
    <text evidence="5">The sequence shown here is derived from an EMBL/GenBank/DDBJ whole genome shotgun (WGS) entry which is preliminary data.</text>
</comment>
<dbReference type="EMBL" id="JAJJMA010123619">
    <property type="protein sequence ID" value="MCL7032454.1"/>
    <property type="molecule type" value="Genomic_DNA"/>
</dbReference>
<evidence type="ECO:0000256" key="4">
    <source>
        <dbReference type="RuleBase" id="RU364152"/>
    </source>
</evidence>
<reference evidence="5" key="1">
    <citation type="submission" date="2022-03" db="EMBL/GenBank/DDBJ databases">
        <title>A functionally conserved STORR gene fusion in Papaver species that diverged 16.8 million years ago.</title>
        <authorList>
            <person name="Catania T."/>
        </authorList>
    </citation>
    <scope>NUCLEOTIDE SEQUENCE</scope>
    <source>
        <strain evidence="5">S-191538</strain>
    </source>
</reference>
<dbReference type="GO" id="GO:0016592">
    <property type="term" value="C:mediator complex"/>
    <property type="evidence" value="ECO:0007669"/>
    <property type="project" value="InterPro"/>
</dbReference>
<dbReference type="GO" id="GO:0006357">
    <property type="term" value="P:regulation of transcription by RNA polymerase II"/>
    <property type="evidence" value="ECO:0007669"/>
    <property type="project" value="InterPro"/>
</dbReference>
<comment type="subunit">
    <text evidence="4">Component of the Mediator complex.</text>
</comment>
<dbReference type="InterPro" id="IPR013921">
    <property type="entry name" value="Mediator_Med20"/>
</dbReference>
<proteinExistence type="inferred from homology"/>
<gene>
    <name evidence="4" type="primary">MED20</name>
    <name evidence="5" type="ORF">MKW94_015057</name>
</gene>